<sequence length="98" mass="10791">MSVLQNLQGASAFCLVLQTSHSAFHVRVSLPQRNMSFGLVVCKRCHQMLYALSSRRCRLCTTGRSFVQGAVAPESTKTLVRPVCRGVEIKHQALTNTA</sequence>
<dbReference type="KEGG" id="aalt:CC77DRAFT_709989"/>
<reference evidence="1 2" key="1">
    <citation type="submission" date="2016-05" db="EMBL/GenBank/DDBJ databases">
        <title>Comparative analysis of secretome profiles of manganese(II)-oxidizing ascomycete fungi.</title>
        <authorList>
            <consortium name="DOE Joint Genome Institute"/>
            <person name="Zeiner C.A."/>
            <person name="Purvine S.O."/>
            <person name="Zink E.M."/>
            <person name="Wu S."/>
            <person name="Pasa-Tolic L."/>
            <person name="Chaput D.L."/>
            <person name="Haridas S."/>
            <person name="Grigoriev I.V."/>
            <person name="Santelli C.M."/>
            <person name="Hansel C.M."/>
        </authorList>
    </citation>
    <scope>NUCLEOTIDE SEQUENCE [LARGE SCALE GENOMIC DNA]</scope>
    <source>
        <strain evidence="1 2">SRC1lrK2f</strain>
    </source>
</reference>
<gene>
    <name evidence="1" type="ORF">CC77DRAFT_709989</name>
</gene>
<dbReference type="Proteomes" id="UP000077248">
    <property type="component" value="Unassembled WGS sequence"/>
</dbReference>
<evidence type="ECO:0000313" key="1">
    <source>
        <dbReference type="EMBL" id="OAG23334.1"/>
    </source>
</evidence>
<dbReference type="AlphaFoldDB" id="A0A177DUC0"/>
<protein>
    <submittedName>
        <fullName evidence="1">Uncharacterized protein</fullName>
    </submittedName>
</protein>
<dbReference type="EMBL" id="KV441473">
    <property type="protein sequence ID" value="OAG23334.1"/>
    <property type="molecule type" value="Genomic_DNA"/>
</dbReference>
<evidence type="ECO:0000313" key="2">
    <source>
        <dbReference type="Proteomes" id="UP000077248"/>
    </source>
</evidence>
<organism evidence="1 2">
    <name type="scientific">Alternaria alternata</name>
    <name type="common">Alternaria rot fungus</name>
    <name type="synonym">Torula alternata</name>
    <dbReference type="NCBI Taxonomy" id="5599"/>
    <lineage>
        <taxon>Eukaryota</taxon>
        <taxon>Fungi</taxon>
        <taxon>Dikarya</taxon>
        <taxon>Ascomycota</taxon>
        <taxon>Pezizomycotina</taxon>
        <taxon>Dothideomycetes</taxon>
        <taxon>Pleosporomycetidae</taxon>
        <taxon>Pleosporales</taxon>
        <taxon>Pleosporineae</taxon>
        <taxon>Pleosporaceae</taxon>
        <taxon>Alternaria</taxon>
        <taxon>Alternaria sect. Alternaria</taxon>
        <taxon>Alternaria alternata complex</taxon>
    </lineage>
</organism>
<name>A0A177DUC0_ALTAL</name>
<accession>A0A177DUC0</accession>
<dbReference type="RefSeq" id="XP_018388755.1">
    <property type="nucleotide sequence ID" value="XM_018532855.1"/>
</dbReference>
<keyword evidence="2" id="KW-1185">Reference proteome</keyword>
<dbReference type="VEuPathDB" id="FungiDB:CC77DRAFT_709989"/>
<proteinExistence type="predicted"/>
<dbReference type="GeneID" id="29118449"/>